<evidence type="ECO:0000313" key="1">
    <source>
        <dbReference type="EMBL" id="KAK5889164.1"/>
    </source>
</evidence>
<name>A0AAN8GV08_9TELE</name>
<organism evidence="1 2">
    <name type="scientific">Champsocephalus esox</name>
    <name type="common">pike icefish</name>
    <dbReference type="NCBI Taxonomy" id="159716"/>
    <lineage>
        <taxon>Eukaryota</taxon>
        <taxon>Metazoa</taxon>
        <taxon>Chordata</taxon>
        <taxon>Craniata</taxon>
        <taxon>Vertebrata</taxon>
        <taxon>Euteleostomi</taxon>
        <taxon>Actinopterygii</taxon>
        <taxon>Neopterygii</taxon>
        <taxon>Teleostei</taxon>
        <taxon>Neoteleostei</taxon>
        <taxon>Acanthomorphata</taxon>
        <taxon>Eupercaria</taxon>
        <taxon>Perciformes</taxon>
        <taxon>Notothenioidei</taxon>
        <taxon>Channichthyidae</taxon>
        <taxon>Champsocephalus</taxon>
    </lineage>
</organism>
<dbReference type="EMBL" id="JAULUE010002057">
    <property type="protein sequence ID" value="KAK5889164.1"/>
    <property type="molecule type" value="Genomic_DNA"/>
</dbReference>
<evidence type="ECO:0000313" key="2">
    <source>
        <dbReference type="Proteomes" id="UP001335648"/>
    </source>
</evidence>
<accession>A0AAN8GV08</accession>
<dbReference type="Proteomes" id="UP001335648">
    <property type="component" value="Unassembled WGS sequence"/>
</dbReference>
<gene>
    <name evidence="1" type="ORF">CesoFtcFv8_015192</name>
</gene>
<keyword evidence="2" id="KW-1185">Reference proteome</keyword>
<comment type="caution">
    <text evidence="1">The sequence shown here is derived from an EMBL/GenBank/DDBJ whole genome shotgun (WGS) entry which is preliminary data.</text>
</comment>
<reference evidence="1 2" key="1">
    <citation type="journal article" date="2023" name="Mol. Biol. Evol.">
        <title>Genomics of Secondarily Temperate Adaptation in the Only Non-Antarctic Icefish.</title>
        <authorList>
            <person name="Rivera-Colon A.G."/>
            <person name="Rayamajhi N."/>
            <person name="Minhas B.F."/>
            <person name="Madrigal G."/>
            <person name="Bilyk K.T."/>
            <person name="Yoon V."/>
            <person name="Hune M."/>
            <person name="Gregory S."/>
            <person name="Cheng C.H.C."/>
            <person name="Catchen J.M."/>
        </authorList>
    </citation>
    <scope>NUCLEOTIDE SEQUENCE [LARGE SCALE GENOMIC DNA]</scope>
    <source>
        <strain evidence="1">JC2023a</strain>
    </source>
</reference>
<proteinExistence type="predicted"/>
<sequence>MKPKRRNREGGEPFKWILLLCLPVEHEKVDLALPLGSVLYIRLTRKGRHLLVGRSRKLSWNGTSDVSKRRHFPEEGNALKKEGNINCVFFLLPK</sequence>
<dbReference type="AlphaFoldDB" id="A0AAN8GV08"/>
<protein>
    <submittedName>
        <fullName evidence="1">Uncharacterized protein</fullName>
    </submittedName>
</protein>